<accession>A0A3M7QAY4</accession>
<evidence type="ECO:0000256" key="1">
    <source>
        <dbReference type="ARBA" id="ARBA00023157"/>
    </source>
</evidence>
<dbReference type="Gene3D" id="2.40.10.10">
    <property type="entry name" value="Trypsin-like serine proteases"/>
    <property type="match status" value="1"/>
</dbReference>
<dbReference type="InterPro" id="IPR001314">
    <property type="entry name" value="Peptidase_S1A"/>
</dbReference>
<evidence type="ECO:0000256" key="3">
    <source>
        <dbReference type="SAM" id="SignalP"/>
    </source>
</evidence>
<keyword evidence="2 5" id="KW-0645">Protease</keyword>
<dbReference type="PROSITE" id="PS50240">
    <property type="entry name" value="TRYPSIN_DOM"/>
    <property type="match status" value="1"/>
</dbReference>
<feature type="chain" id="PRO_5017945254" evidence="3">
    <location>
        <begin position="20"/>
        <end position="279"/>
    </location>
</feature>
<dbReference type="PANTHER" id="PTHR24252">
    <property type="entry name" value="ACROSIN-RELATED"/>
    <property type="match status" value="1"/>
</dbReference>
<name>A0A3M7QAY4_BRAPC</name>
<dbReference type="SUPFAM" id="SSF50494">
    <property type="entry name" value="Trypsin-like serine proteases"/>
    <property type="match status" value="1"/>
</dbReference>
<dbReference type="GO" id="GO:0006508">
    <property type="term" value="P:proteolysis"/>
    <property type="evidence" value="ECO:0007669"/>
    <property type="project" value="UniProtKB-KW"/>
</dbReference>
<comment type="caution">
    <text evidence="5">The sequence shown here is derived from an EMBL/GenBank/DDBJ whole genome shotgun (WGS) entry which is preliminary data.</text>
</comment>
<dbReference type="OrthoDB" id="5918597at2759"/>
<dbReference type="Proteomes" id="UP000276133">
    <property type="component" value="Unassembled WGS sequence"/>
</dbReference>
<dbReference type="STRING" id="10195.A0A3M7QAY4"/>
<feature type="domain" description="Peptidase S1" evidence="4">
    <location>
        <begin position="37"/>
        <end position="278"/>
    </location>
</feature>
<evidence type="ECO:0000313" key="6">
    <source>
        <dbReference type="Proteomes" id="UP000276133"/>
    </source>
</evidence>
<dbReference type="InterPro" id="IPR001254">
    <property type="entry name" value="Trypsin_dom"/>
</dbReference>
<dbReference type="SMART" id="SM00020">
    <property type="entry name" value="Tryp_SPc"/>
    <property type="match status" value="1"/>
</dbReference>
<dbReference type="PRINTS" id="PR00722">
    <property type="entry name" value="CHYMOTRYPSIN"/>
</dbReference>
<dbReference type="Pfam" id="PF00089">
    <property type="entry name" value="Trypsin"/>
    <property type="match status" value="1"/>
</dbReference>
<organism evidence="5 6">
    <name type="scientific">Brachionus plicatilis</name>
    <name type="common">Marine rotifer</name>
    <name type="synonym">Brachionus muelleri</name>
    <dbReference type="NCBI Taxonomy" id="10195"/>
    <lineage>
        <taxon>Eukaryota</taxon>
        <taxon>Metazoa</taxon>
        <taxon>Spiralia</taxon>
        <taxon>Gnathifera</taxon>
        <taxon>Rotifera</taxon>
        <taxon>Eurotatoria</taxon>
        <taxon>Monogononta</taxon>
        <taxon>Pseudotrocha</taxon>
        <taxon>Ploima</taxon>
        <taxon>Brachionidae</taxon>
        <taxon>Brachionus</taxon>
    </lineage>
</organism>
<dbReference type="InterPro" id="IPR009003">
    <property type="entry name" value="Peptidase_S1_PA"/>
</dbReference>
<keyword evidence="2" id="KW-0378">Hydrolase</keyword>
<evidence type="ECO:0000259" key="4">
    <source>
        <dbReference type="PROSITE" id="PS50240"/>
    </source>
</evidence>
<dbReference type="InterPro" id="IPR033116">
    <property type="entry name" value="TRYPSIN_SER"/>
</dbReference>
<dbReference type="CDD" id="cd00190">
    <property type="entry name" value="Tryp_SPc"/>
    <property type="match status" value="1"/>
</dbReference>
<dbReference type="InterPro" id="IPR043504">
    <property type="entry name" value="Peptidase_S1_PA_chymotrypsin"/>
</dbReference>
<feature type="signal peptide" evidence="3">
    <location>
        <begin position="1"/>
        <end position="19"/>
    </location>
</feature>
<keyword evidence="6" id="KW-1185">Reference proteome</keyword>
<dbReference type="EMBL" id="REGN01006777">
    <property type="protein sequence ID" value="RNA08324.1"/>
    <property type="molecule type" value="Genomic_DNA"/>
</dbReference>
<dbReference type="FunFam" id="2.40.10.10:FF:000004">
    <property type="entry name" value="Tryptase gamma 1"/>
    <property type="match status" value="1"/>
</dbReference>
<keyword evidence="1" id="KW-1015">Disulfide bond</keyword>
<protein>
    <submittedName>
        <fullName evidence="5">Chymotrypsin-like protease CTRL-1</fullName>
    </submittedName>
</protein>
<dbReference type="PROSITE" id="PS00134">
    <property type="entry name" value="TRYPSIN_HIS"/>
    <property type="match status" value="1"/>
</dbReference>
<keyword evidence="3" id="KW-0732">Signal</keyword>
<dbReference type="PROSITE" id="PS00135">
    <property type="entry name" value="TRYPSIN_SER"/>
    <property type="match status" value="1"/>
</dbReference>
<dbReference type="PANTHER" id="PTHR24252:SF7">
    <property type="entry name" value="HYALIN"/>
    <property type="match status" value="1"/>
</dbReference>
<gene>
    <name evidence="5" type="ORF">BpHYR1_003126</name>
</gene>
<dbReference type="InterPro" id="IPR018114">
    <property type="entry name" value="TRYPSIN_HIS"/>
</dbReference>
<evidence type="ECO:0000256" key="2">
    <source>
        <dbReference type="RuleBase" id="RU363034"/>
    </source>
</evidence>
<dbReference type="AlphaFoldDB" id="A0A3M7QAY4"/>
<sequence length="279" mass="32018">MKHILSLVILITSMGACWQCGRPVIQPSIKAKKLNRIINGDFAVKSSWPWTVSIRYVNNSRQILHSCGGTLISHFYVITAAHCFITKRTRVVVIGSSNLNDRLKPKNIFRISKIHIHPQYNSNFLENDVAIIRLSRKVFFNRNRLPICLPKTTDISPIFNKSVVVVGWGSSNGSNNRKALSSRLTQAVLRVYNEQNNFDCKRFETNNYCAYDPTSRSANICFGDSGGPLMFYENNRWTLYGVTNFMLNDPVTLRCHNRMPSFYLMIPNYIKWIKQTINS</sequence>
<dbReference type="PROSITE" id="PS51257">
    <property type="entry name" value="PROKAR_LIPOPROTEIN"/>
    <property type="match status" value="1"/>
</dbReference>
<dbReference type="GO" id="GO:0004252">
    <property type="term" value="F:serine-type endopeptidase activity"/>
    <property type="evidence" value="ECO:0007669"/>
    <property type="project" value="InterPro"/>
</dbReference>
<reference evidence="5 6" key="1">
    <citation type="journal article" date="2018" name="Sci. Rep.">
        <title>Genomic signatures of local adaptation to the degree of environmental predictability in rotifers.</title>
        <authorList>
            <person name="Franch-Gras L."/>
            <person name="Hahn C."/>
            <person name="Garcia-Roger E.M."/>
            <person name="Carmona M.J."/>
            <person name="Serra M."/>
            <person name="Gomez A."/>
        </authorList>
    </citation>
    <scope>NUCLEOTIDE SEQUENCE [LARGE SCALE GENOMIC DNA]</scope>
    <source>
        <strain evidence="5">HYR1</strain>
    </source>
</reference>
<proteinExistence type="predicted"/>
<evidence type="ECO:0000313" key="5">
    <source>
        <dbReference type="EMBL" id="RNA08324.1"/>
    </source>
</evidence>
<keyword evidence="2" id="KW-0720">Serine protease</keyword>